<dbReference type="PATRIC" id="fig|1298593.3.peg.2163"/>
<dbReference type="eggNOG" id="COG4247">
    <property type="taxonomic scope" value="Bacteria"/>
</dbReference>
<dbReference type="InterPro" id="IPR011042">
    <property type="entry name" value="6-blade_b-propeller_TolB-like"/>
</dbReference>
<accession>M5DTW1</accession>
<name>M5DTW1_9GAMM</name>
<dbReference type="InterPro" id="IPR003431">
    <property type="entry name" value="B-propeller_Phytase"/>
</dbReference>
<dbReference type="PROSITE" id="PS51257">
    <property type="entry name" value="PROKAR_LIPOPROTEIN"/>
    <property type="match status" value="1"/>
</dbReference>
<evidence type="ECO:0000256" key="1">
    <source>
        <dbReference type="SAM" id="SignalP"/>
    </source>
</evidence>
<evidence type="ECO:0000313" key="4">
    <source>
        <dbReference type="Proteomes" id="UP000011866"/>
    </source>
</evidence>
<dbReference type="STRING" id="187493.CN03_06995"/>
<evidence type="ECO:0000313" key="3">
    <source>
        <dbReference type="EMBL" id="CCU72658.1"/>
    </source>
</evidence>
<keyword evidence="4" id="KW-1185">Reference proteome</keyword>
<keyword evidence="1" id="KW-0732">Signal</keyword>
<dbReference type="Gene3D" id="2.120.10.30">
    <property type="entry name" value="TolB, C-terminal domain"/>
    <property type="match status" value="2"/>
</dbReference>
<feature type="domain" description="BPP" evidence="2">
    <location>
        <begin position="23"/>
        <end position="304"/>
    </location>
</feature>
<sequence length="635" mass="70296">MKLRVLLTSIFSIAAVGCQAPEAMNGAVSESGKMLTLKTTPLMLTGETASQTANGYWLSVQDEGDIKISNQSEQTIDARGISAEFISSRTDEEGEFFVSLDSNKNRLITYRVKNNTIADIRYGEPLTYSVEGLCLYQPSQQELNVFLLAEDQIAHQLLLSDKSKNGISQQEIRHFPLPPKAEYCVVDDVTDQLFVSEETVGVWAYNARSESQITRIAVDLVTPWGNLVKSSGPLAISQGSLFIAEKDGPYLHSYSIDNIGAHSNQQWQFSSPLYSDTFTISDKQGISLLTLSDDISKNLFTAELMLTPRSNQGNAIMQVAANAETDPMDDNGDAADDPAIWVNLRNPEQSRILGTNKKFGLYSYDLQGKKLQELIVGRVNNVDVRQGFTFKGEAADIAAASQRDRNTIALFRINPNSGEMVTTNEIDTNLDEIYGLCMYKNLNNEFYIFINDQDGRFEQYSVTDDPSGWQAQRVRTFSVNSQPEGCAADDAKQRLFVGEEDVAVWTLDAEPNASSQLELVAAVSEKLVADIEGMDIYRSANAVYLIVSSQGNDSYVVFDAEAPYEYKGRFRVGMNSAKNIDGASETDGLAVTSIPLNKDYPQGLLVVQDGRNLLPNEKQNFKYVSWQEIQSSLNM</sequence>
<dbReference type="AlphaFoldDB" id="M5DTW1"/>
<dbReference type="EMBL" id="HF680312">
    <property type="protein sequence ID" value="CCU72658.1"/>
    <property type="molecule type" value="Genomic_DNA"/>
</dbReference>
<feature type="signal peptide" evidence="1">
    <location>
        <begin position="1"/>
        <end position="20"/>
    </location>
</feature>
<organism evidence="3 4">
    <name type="scientific">Thalassolituus oleivorans MIL-1</name>
    <dbReference type="NCBI Taxonomy" id="1298593"/>
    <lineage>
        <taxon>Bacteria</taxon>
        <taxon>Pseudomonadati</taxon>
        <taxon>Pseudomonadota</taxon>
        <taxon>Gammaproteobacteria</taxon>
        <taxon>Oceanospirillales</taxon>
        <taxon>Oceanospirillaceae</taxon>
        <taxon>Thalassolituus</taxon>
    </lineage>
</organism>
<dbReference type="SUPFAM" id="SSF50956">
    <property type="entry name" value="Thermostable phytase (3-phytase)"/>
    <property type="match status" value="2"/>
</dbReference>
<dbReference type="Proteomes" id="UP000011866">
    <property type="component" value="Chromosome"/>
</dbReference>
<dbReference type="RefSeq" id="WP_015487376.1">
    <property type="nucleotide sequence ID" value="NC_020888.1"/>
</dbReference>
<dbReference type="GO" id="GO:0016158">
    <property type="term" value="F:inositol hexakisphosphate 3-phosphatase activity"/>
    <property type="evidence" value="ECO:0007669"/>
    <property type="project" value="InterPro"/>
</dbReference>
<reference evidence="3 4" key="1">
    <citation type="journal article" date="2013" name="Genome Announc.">
        <title>Genome Sequence of Thalassolituus oleivorans MIL-1 (DSM 14913T).</title>
        <authorList>
            <person name="Golyshin P.N."/>
            <person name="Werner J."/>
            <person name="Chernikova T.N."/>
            <person name="Tran H."/>
            <person name="Ferrer M."/>
            <person name="Yakimov M.M."/>
            <person name="Teeling H."/>
            <person name="Golyshina O.V."/>
        </authorList>
    </citation>
    <scope>NUCLEOTIDE SEQUENCE [LARGE SCALE GENOMIC DNA]</scope>
    <source>
        <strain evidence="3 4">MIL-1</strain>
    </source>
</reference>
<dbReference type="KEGG" id="tol:TOL_2255"/>
<protein>
    <submittedName>
        <fullName evidence="3">3-phytase</fullName>
    </submittedName>
</protein>
<dbReference type="Pfam" id="PF02333">
    <property type="entry name" value="Phytase"/>
    <property type="match status" value="2"/>
</dbReference>
<proteinExistence type="predicted"/>
<evidence type="ECO:0000259" key="2">
    <source>
        <dbReference type="PROSITE" id="PS51662"/>
    </source>
</evidence>
<dbReference type="HOGENOM" id="CLU_020351_0_0_6"/>
<dbReference type="PROSITE" id="PS51662">
    <property type="entry name" value="BP_PHYTASE"/>
    <property type="match status" value="2"/>
</dbReference>
<gene>
    <name evidence="3" type="ORF">TOL_2255</name>
</gene>
<feature type="domain" description="BPP" evidence="2">
    <location>
        <begin position="309"/>
        <end position="633"/>
    </location>
</feature>
<dbReference type="GeneID" id="79177058"/>
<feature type="chain" id="PRO_5004065571" evidence="1">
    <location>
        <begin position="21"/>
        <end position="635"/>
    </location>
</feature>